<dbReference type="RefSeq" id="YP_003331459.1">
    <property type="nucleotide sequence ID" value="NC_013587.1"/>
</dbReference>
<evidence type="ECO:0000313" key="2">
    <source>
        <dbReference type="EMBL" id="ACZ35729.1"/>
    </source>
</evidence>
<proteinExistence type="predicted"/>
<reference evidence="2 3" key="1">
    <citation type="journal article" date="2009" name="Environ. Microbiol.">
        <title>Four newly isolated fuselloviruses from extreme geothermal environments reveal unusual morphologies and a possible interviral recombination mechanism.</title>
        <authorList>
            <person name="Redder P."/>
            <person name="Peng X."/>
            <person name="Brugger K."/>
            <person name="Shah S.A."/>
            <person name="Roesch F."/>
            <person name="Greve B."/>
            <person name="She Q."/>
            <person name="Schleper C."/>
            <person name="Forterre P."/>
            <person name="Garrett R.A."/>
            <person name="Prangishvili D."/>
        </authorList>
    </citation>
    <scope>NUCLEOTIDE SEQUENCE [LARGE SCALE GENOMIC DNA]</scope>
</reference>
<accession>D1GF27</accession>
<dbReference type="GeneID" id="8676812"/>
<keyword evidence="1" id="KW-0472">Membrane</keyword>
<organism evidence="2 3">
    <name type="scientific">Sulfolobus spindle-shaped virus 6</name>
    <dbReference type="NCBI Taxonomy" id="693627"/>
    <lineage>
        <taxon>Viruses</taxon>
        <taxon>Viruses incertae sedis</taxon>
        <taxon>Fuselloviridae</taxon>
        <taxon>Betafusellovirus</taxon>
        <taxon>Betafusellovirus hveragerdiense</taxon>
    </lineage>
</organism>
<keyword evidence="1" id="KW-0812">Transmembrane</keyword>
<name>D1GF27_9VIRU</name>
<keyword evidence="3" id="KW-1185">Reference proteome</keyword>
<keyword evidence="1" id="KW-1133">Transmembrane helix</keyword>
<evidence type="ECO:0000256" key="1">
    <source>
        <dbReference type="SAM" id="Phobius"/>
    </source>
</evidence>
<dbReference type="KEGG" id="vg:8676812"/>
<feature type="transmembrane region" description="Helical" evidence="1">
    <location>
        <begin position="53"/>
        <end position="75"/>
    </location>
</feature>
<dbReference type="Proteomes" id="UP000009164">
    <property type="component" value="Segment"/>
</dbReference>
<protein>
    <submittedName>
        <fullName evidence="2">Uncharacterized protein</fullName>
    </submittedName>
</protein>
<feature type="transmembrane region" description="Helical" evidence="1">
    <location>
        <begin position="12"/>
        <end position="33"/>
    </location>
</feature>
<evidence type="ECO:0000313" key="3">
    <source>
        <dbReference type="Proteomes" id="UP000009164"/>
    </source>
</evidence>
<sequence>MPNEKDGKGKLFIYFVYPFIFTTTFYFFGDLYYTGNLKIALKDEVKVLLLSVWGFILFLSVFFLILLLIGLLGLIKRWL</sequence>
<dbReference type="EMBL" id="FJ870915">
    <property type="protein sequence ID" value="ACZ35729.1"/>
    <property type="molecule type" value="Genomic_DNA"/>
</dbReference>